<proteinExistence type="predicted"/>
<evidence type="ECO:0000313" key="2">
    <source>
        <dbReference type="Proteomes" id="UP000192610"/>
    </source>
</evidence>
<comment type="caution">
    <text evidence="1">The sequence shown here is derived from an EMBL/GenBank/DDBJ whole genome shotgun (WGS) entry which is preliminary data.</text>
</comment>
<name>A0A1V9DYI0_9BACT</name>
<accession>A0A1V9DYI0</accession>
<dbReference type="EMBL" id="LVXG01000082">
    <property type="protein sequence ID" value="OQP38900.1"/>
    <property type="molecule type" value="Genomic_DNA"/>
</dbReference>
<gene>
    <name evidence="1" type="ORF">A4H97_19550</name>
</gene>
<dbReference type="AlphaFoldDB" id="A0A1V9DYI0"/>
<protein>
    <submittedName>
        <fullName evidence="1">Uncharacterized protein</fullName>
    </submittedName>
</protein>
<evidence type="ECO:0000313" key="1">
    <source>
        <dbReference type="EMBL" id="OQP38900.1"/>
    </source>
</evidence>
<reference evidence="2" key="1">
    <citation type="submission" date="2016-04" db="EMBL/GenBank/DDBJ databases">
        <authorList>
            <person name="Chen L."/>
            <person name="Zhuang W."/>
            <person name="Wang G."/>
        </authorList>
    </citation>
    <scope>NUCLEOTIDE SEQUENCE [LARGE SCALE GENOMIC DNA]</scope>
    <source>
        <strain evidence="2">17621</strain>
    </source>
</reference>
<dbReference type="Proteomes" id="UP000192610">
    <property type="component" value="Unassembled WGS sequence"/>
</dbReference>
<keyword evidence="2" id="KW-1185">Reference proteome</keyword>
<dbReference type="STRING" id="354355.SAMN05660816_02491"/>
<organism evidence="1 2">
    <name type="scientific">Niastella yeongjuensis</name>
    <dbReference type="NCBI Taxonomy" id="354355"/>
    <lineage>
        <taxon>Bacteria</taxon>
        <taxon>Pseudomonadati</taxon>
        <taxon>Bacteroidota</taxon>
        <taxon>Chitinophagia</taxon>
        <taxon>Chitinophagales</taxon>
        <taxon>Chitinophagaceae</taxon>
        <taxon>Niastella</taxon>
    </lineage>
</organism>
<sequence length="176" mass="20799">MSCARTTILKDGYSKAPVNPKVFKNRVYFDKSILTQVDTTVIYELYNDNFYVGFEKQPDVLARFNYKDVNTIYGVYRFYGNGCFSLFHLDRKKPELTSQFFDPAYTGWRGVLYKKKNKILGDEFTQVGPNSWQLGKQIQEFIFNGDTLIVDFKNVHKYTYIKRHIEPKLLEHKADW</sequence>